<reference evidence="3" key="1">
    <citation type="submission" date="2021-03" db="EMBL/GenBank/DDBJ databases">
        <authorList>
            <person name="Kanchanasin P."/>
            <person name="Saeng-In P."/>
            <person name="Phongsopitanun W."/>
            <person name="Yuki M."/>
            <person name="Kudo T."/>
            <person name="Ohkuma M."/>
            <person name="Tanasupawat S."/>
        </authorList>
    </citation>
    <scope>NUCLEOTIDE SEQUENCE</scope>
    <source>
        <strain evidence="3">GKU 128</strain>
    </source>
</reference>
<accession>A0A939PKP2</accession>
<protein>
    <submittedName>
        <fullName evidence="3">Uncharacterized protein</fullName>
    </submittedName>
</protein>
<sequence length="122" mass="13552">MNAAHHSYRMSSHQDRAVRGRAGEAATRVIELNQPGVDGTAEHLRRARRRVADARRQLEAIQQGAAEALMGVARAHERTAEAMERHAARRPEKADLYTERAAYHRIQATIARTLALPEPGEG</sequence>
<dbReference type="AlphaFoldDB" id="A0A939PKP2"/>
<comment type="caution">
    <text evidence="3">The sequence shown here is derived from an EMBL/GenBank/DDBJ whole genome shotgun (WGS) entry which is preliminary data.</text>
</comment>
<organism evidence="3 4">
    <name type="scientific">Actinomadura barringtoniae</name>
    <dbReference type="NCBI Taxonomy" id="1427535"/>
    <lineage>
        <taxon>Bacteria</taxon>
        <taxon>Bacillati</taxon>
        <taxon>Actinomycetota</taxon>
        <taxon>Actinomycetes</taxon>
        <taxon>Streptosporangiales</taxon>
        <taxon>Thermomonosporaceae</taxon>
        <taxon>Actinomadura</taxon>
    </lineage>
</organism>
<evidence type="ECO:0000313" key="4">
    <source>
        <dbReference type="Proteomes" id="UP000669179"/>
    </source>
</evidence>
<name>A0A939PKP2_9ACTN</name>
<feature type="region of interest" description="Disordered" evidence="2">
    <location>
        <begin position="1"/>
        <end position="23"/>
    </location>
</feature>
<keyword evidence="1" id="KW-0175">Coiled coil</keyword>
<feature type="compositionally biased region" description="Basic and acidic residues" evidence="2">
    <location>
        <begin position="12"/>
        <end position="22"/>
    </location>
</feature>
<evidence type="ECO:0000313" key="3">
    <source>
        <dbReference type="EMBL" id="MBO2451634.1"/>
    </source>
</evidence>
<proteinExistence type="predicted"/>
<dbReference type="RefSeq" id="WP_208259508.1">
    <property type="nucleotide sequence ID" value="NZ_JAGEOJ010000013.1"/>
</dbReference>
<evidence type="ECO:0000256" key="2">
    <source>
        <dbReference type="SAM" id="MobiDB-lite"/>
    </source>
</evidence>
<dbReference type="EMBL" id="JAGEOJ010000013">
    <property type="protein sequence ID" value="MBO2451634.1"/>
    <property type="molecule type" value="Genomic_DNA"/>
</dbReference>
<gene>
    <name evidence="3" type="ORF">J4573_31405</name>
</gene>
<evidence type="ECO:0000256" key="1">
    <source>
        <dbReference type="SAM" id="Coils"/>
    </source>
</evidence>
<feature type="coiled-coil region" evidence="1">
    <location>
        <begin position="37"/>
        <end position="64"/>
    </location>
</feature>
<dbReference type="Proteomes" id="UP000669179">
    <property type="component" value="Unassembled WGS sequence"/>
</dbReference>
<keyword evidence="4" id="KW-1185">Reference proteome</keyword>